<dbReference type="Gene3D" id="1.10.630.10">
    <property type="entry name" value="Cytochrome P450"/>
    <property type="match status" value="2"/>
</dbReference>
<feature type="binding site" description="axial binding residue" evidence="13">
    <location>
        <position position="859"/>
    </location>
    <ligand>
        <name>heme</name>
        <dbReference type="ChEBI" id="CHEBI:30413"/>
    </ligand>
    <ligandPart>
        <name>Fe</name>
        <dbReference type="ChEBI" id="CHEBI:18248"/>
    </ligandPart>
</feature>
<comment type="cofactor">
    <cofactor evidence="1 13">
        <name>heme</name>
        <dbReference type="ChEBI" id="CHEBI:30413"/>
    </cofactor>
</comment>
<keyword evidence="7" id="KW-0256">Endoplasmic reticulum</keyword>
<dbReference type="GO" id="GO:0020037">
    <property type="term" value="F:heme binding"/>
    <property type="evidence" value="ECO:0007669"/>
    <property type="project" value="InterPro"/>
</dbReference>
<keyword evidence="15" id="KW-1185">Reference proteome</keyword>
<dbReference type="PRINTS" id="PR00385">
    <property type="entry name" value="P450"/>
</dbReference>
<comment type="similarity">
    <text evidence="4">Belongs to the cytochrome P450 family.</text>
</comment>
<keyword evidence="11" id="KW-0503">Monooxygenase</keyword>
<evidence type="ECO:0000256" key="1">
    <source>
        <dbReference type="ARBA" id="ARBA00001971"/>
    </source>
</evidence>
<evidence type="ECO:0000256" key="5">
    <source>
        <dbReference type="ARBA" id="ARBA00022617"/>
    </source>
</evidence>
<evidence type="ECO:0000256" key="13">
    <source>
        <dbReference type="PIRSR" id="PIRSR602401-1"/>
    </source>
</evidence>
<dbReference type="Pfam" id="PF00067">
    <property type="entry name" value="p450"/>
    <property type="match status" value="2"/>
</dbReference>
<evidence type="ECO:0000256" key="7">
    <source>
        <dbReference type="ARBA" id="ARBA00022824"/>
    </source>
</evidence>
<evidence type="ECO:0000256" key="4">
    <source>
        <dbReference type="ARBA" id="ARBA00010617"/>
    </source>
</evidence>
<dbReference type="GO" id="GO:0004497">
    <property type="term" value="F:monooxygenase activity"/>
    <property type="evidence" value="ECO:0007669"/>
    <property type="project" value="UniProtKB-KW"/>
</dbReference>
<keyword evidence="8" id="KW-0492">Microsome</keyword>
<dbReference type="GO" id="GO:0005506">
    <property type="term" value="F:iron ion binding"/>
    <property type="evidence" value="ECO:0007669"/>
    <property type="project" value="InterPro"/>
</dbReference>
<dbReference type="CDD" id="cd11056">
    <property type="entry name" value="CYP6-like"/>
    <property type="match status" value="2"/>
</dbReference>
<dbReference type="PRINTS" id="PR00463">
    <property type="entry name" value="EP450I"/>
</dbReference>
<dbReference type="AlphaFoldDB" id="A0A5N4AB74"/>
<dbReference type="InterPro" id="IPR017972">
    <property type="entry name" value="Cyt_P450_CS"/>
</dbReference>
<evidence type="ECO:0000256" key="12">
    <source>
        <dbReference type="ARBA" id="ARBA00023136"/>
    </source>
</evidence>
<name>A0A5N4AB74_PHOPY</name>
<dbReference type="GO" id="GO:0005789">
    <property type="term" value="C:endoplasmic reticulum membrane"/>
    <property type="evidence" value="ECO:0007669"/>
    <property type="project" value="UniProtKB-SubCell"/>
</dbReference>
<keyword evidence="9" id="KW-0560">Oxidoreductase</keyword>
<dbReference type="InterPro" id="IPR001128">
    <property type="entry name" value="Cyt_P450"/>
</dbReference>
<evidence type="ECO:0000256" key="2">
    <source>
        <dbReference type="ARBA" id="ARBA00004174"/>
    </source>
</evidence>
<evidence type="ECO:0000256" key="3">
    <source>
        <dbReference type="ARBA" id="ARBA00004406"/>
    </source>
</evidence>
<dbReference type="PANTHER" id="PTHR24292:SF45">
    <property type="entry name" value="CYTOCHROME P450 6G1-RELATED"/>
    <property type="match status" value="1"/>
</dbReference>
<dbReference type="FunFam" id="1.10.630.10:FF:000042">
    <property type="entry name" value="Cytochrome P450"/>
    <property type="match status" value="2"/>
</dbReference>
<dbReference type="InterPro" id="IPR002401">
    <property type="entry name" value="Cyt_P450_E_grp-I"/>
</dbReference>
<evidence type="ECO:0000256" key="10">
    <source>
        <dbReference type="ARBA" id="ARBA00023004"/>
    </source>
</evidence>
<evidence type="ECO:0000256" key="6">
    <source>
        <dbReference type="ARBA" id="ARBA00022723"/>
    </source>
</evidence>
<sequence length="913" mass="104623">MMTLMDIVLFCLSAFLALYFYCKYKFNYFKLKGVPHEQPTFPFGNILDVFMSGEPVGQYIGKLCLKSEGQFFGFYALTKPFLIIKDPKIVKNILIKDFHVFSNRHVHVDPNVEPILAYSLLGMKTPQWKTLRKQISPVFTSGKIKMMMPLMAECGKNLEKYLSGVVGQDIEMKHVANMYTTDVIATCAFGVDANSFSDGDNELLRYGRMIFPKTALQSLKTASYFLAPSIVKFFKYRFINEEVDRFFRNVFRNVISQREASKVKRNDLADILIEIKNQDYEESDFKFDENFLTAQALIFFGAGLESTGATISFALHELCLNPNVQEKLRDEIHTVIGEHGGLTYEAVQDMKYLHMVISETLRKYPLTPFITRECGEDYKVEGTEMLIEKGTPVLISQDALHLNPKYFPNPQKFDPERFRAENLHKIENYTYLPFGEGPRFCIGDRFALLKGVPHKPPSFPFGNILDVFISGEPVGQYIGKLCLKVDGPFFGFYALTKPFLIIMDPKIVKNVLIKDFHVFSNRYIYIDPKVEPNLAYSLLGMKTPQWKTLRKQISPAFTSGKIKMMMPLMTECGKNLEKYLSGVVGQDIEMKHVSNMYTTDVIATCAFGVDANSFSDGDNELLRYGRMIFPRTVLQSLKTASYFLAPSIVKFFKYRFITEEVDRFFRNVFKNVISQREASKVKRNDLADILIEIKNQDYEESDFKFDENILTAQALVFFGAGHETTSSTISFALHELCFNPNAQDKLRDEIHTVIGKHDGLTYEAVQDMKYLHMVVCETLRKYPVTPIIPREATEDYEIRKTGLIIEKGTQIIISHDALHKNPKYFPNPEVFDPERFSESNVHSINSYTYLPFGKGPRNCIGERFALLTAKVGIIYALTKFMVHTNSNTTEPMEFSRSLFLTAKHGVNLTFTRI</sequence>
<evidence type="ECO:0008006" key="16">
    <source>
        <dbReference type="Google" id="ProtNLM"/>
    </source>
</evidence>
<dbReference type="SUPFAM" id="SSF48264">
    <property type="entry name" value="Cytochrome P450"/>
    <property type="match status" value="2"/>
</dbReference>
<dbReference type="EMBL" id="VVIM01000008">
    <property type="protein sequence ID" value="KAB0794580.1"/>
    <property type="molecule type" value="Genomic_DNA"/>
</dbReference>
<reference evidence="14 15" key="1">
    <citation type="journal article" date="2018" name="Elife">
        <title>Firefly genomes illuminate parallel origins of bioluminescence in beetles.</title>
        <authorList>
            <person name="Fallon T.R."/>
            <person name="Lower S.E."/>
            <person name="Chang C.H."/>
            <person name="Bessho-Uehara M."/>
            <person name="Martin G.J."/>
            <person name="Bewick A.J."/>
            <person name="Behringer M."/>
            <person name="Debat H.J."/>
            <person name="Wong I."/>
            <person name="Day J.C."/>
            <person name="Suvorov A."/>
            <person name="Silva C.J."/>
            <person name="Stanger-Hall K.F."/>
            <person name="Hall D.W."/>
            <person name="Schmitz R.J."/>
            <person name="Nelson D.R."/>
            <person name="Lewis S.M."/>
            <person name="Shigenobu S."/>
            <person name="Bybee S.M."/>
            <person name="Larracuente A.M."/>
            <person name="Oba Y."/>
            <person name="Weng J.K."/>
        </authorList>
    </citation>
    <scope>NUCLEOTIDE SEQUENCE [LARGE SCALE GENOMIC DNA]</scope>
    <source>
        <strain evidence="14">1611_PpyrPB1</strain>
        <tissue evidence="14">Whole body</tissue>
    </source>
</reference>
<dbReference type="InParanoid" id="A0A5N4AB74"/>
<dbReference type="InterPro" id="IPR050476">
    <property type="entry name" value="Insect_CytP450_Detox"/>
</dbReference>
<dbReference type="PROSITE" id="PS00086">
    <property type="entry name" value="CYTOCHROME_P450"/>
    <property type="match status" value="2"/>
</dbReference>
<organism evidence="14 15">
    <name type="scientific">Photinus pyralis</name>
    <name type="common">Common eastern firefly</name>
    <name type="synonym">Lampyris pyralis</name>
    <dbReference type="NCBI Taxonomy" id="7054"/>
    <lineage>
        <taxon>Eukaryota</taxon>
        <taxon>Metazoa</taxon>
        <taxon>Ecdysozoa</taxon>
        <taxon>Arthropoda</taxon>
        <taxon>Hexapoda</taxon>
        <taxon>Insecta</taxon>
        <taxon>Pterygota</taxon>
        <taxon>Neoptera</taxon>
        <taxon>Endopterygota</taxon>
        <taxon>Coleoptera</taxon>
        <taxon>Polyphaga</taxon>
        <taxon>Elateriformia</taxon>
        <taxon>Elateroidea</taxon>
        <taxon>Lampyridae</taxon>
        <taxon>Lampyrinae</taxon>
        <taxon>Photinus</taxon>
    </lineage>
</organism>
<accession>A0A5N4AB74</accession>
<keyword evidence="12" id="KW-0472">Membrane</keyword>
<dbReference type="Proteomes" id="UP000327044">
    <property type="component" value="Unassembled WGS sequence"/>
</dbReference>
<evidence type="ECO:0000313" key="15">
    <source>
        <dbReference type="Proteomes" id="UP000327044"/>
    </source>
</evidence>
<keyword evidence="6 13" id="KW-0479">Metal-binding</keyword>
<proteinExistence type="inferred from homology"/>
<dbReference type="GO" id="GO:0016705">
    <property type="term" value="F:oxidoreductase activity, acting on paired donors, with incorporation or reduction of molecular oxygen"/>
    <property type="evidence" value="ECO:0007669"/>
    <property type="project" value="InterPro"/>
</dbReference>
<evidence type="ECO:0000256" key="8">
    <source>
        <dbReference type="ARBA" id="ARBA00022848"/>
    </source>
</evidence>
<comment type="subcellular location">
    <subcellularLocation>
        <location evidence="3">Endoplasmic reticulum membrane</location>
        <topology evidence="3">Peripheral membrane protein</topology>
    </subcellularLocation>
    <subcellularLocation>
        <location evidence="2">Microsome membrane</location>
        <topology evidence="2">Peripheral membrane protein</topology>
    </subcellularLocation>
</comment>
<dbReference type="PANTHER" id="PTHR24292">
    <property type="entry name" value="CYTOCHROME P450"/>
    <property type="match status" value="1"/>
</dbReference>
<dbReference type="InterPro" id="IPR036396">
    <property type="entry name" value="Cyt_P450_sf"/>
</dbReference>
<comment type="caution">
    <text evidence="14">The sequence shown here is derived from an EMBL/GenBank/DDBJ whole genome shotgun (WGS) entry which is preliminary data.</text>
</comment>
<evidence type="ECO:0000256" key="9">
    <source>
        <dbReference type="ARBA" id="ARBA00023002"/>
    </source>
</evidence>
<keyword evidence="10 13" id="KW-0408">Iron</keyword>
<protein>
    <recommendedName>
        <fullName evidence="16">Cytochrome P450</fullName>
    </recommendedName>
</protein>
<evidence type="ECO:0000256" key="11">
    <source>
        <dbReference type="ARBA" id="ARBA00023033"/>
    </source>
</evidence>
<evidence type="ECO:0000313" key="14">
    <source>
        <dbReference type="EMBL" id="KAB0794580.1"/>
    </source>
</evidence>
<keyword evidence="5 13" id="KW-0349">Heme</keyword>
<gene>
    <name evidence="14" type="ORF">PPYR_11419</name>
</gene>